<keyword evidence="4 9" id="KW-0812">Transmembrane</keyword>
<organism evidence="10">
    <name type="scientific">Cladocopium goreaui</name>
    <dbReference type="NCBI Taxonomy" id="2562237"/>
    <lineage>
        <taxon>Eukaryota</taxon>
        <taxon>Sar</taxon>
        <taxon>Alveolata</taxon>
        <taxon>Dinophyceae</taxon>
        <taxon>Suessiales</taxon>
        <taxon>Symbiodiniaceae</taxon>
        <taxon>Cladocopium</taxon>
    </lineage>
</organism>
<keyword evidence="6 9" id="KW-0472">Membrane</keyword>
<dbReference type="Proteomes" id="UP001152797">
    <property type="component" value="Unassembled WGS sequence"/>
</dbReference>
<reference evidence="11 12" key="2">
    <citation type="submission" date="2024-05" db="EMBL/GenBank/DDBJ databases">
        <authorList>
            <person name="Chen Y."/>
            <person name="Shah S."/>
            <person name="Dougan E. K."/>
            <person name="Thang M."/>
            <person name="Chan C."/>
        </authorList>
    </citation>
    <scope>NUCLEOTIDE SEQUENCE [LARGE SCALE GENOMIC DNA]</scope>
</reference>
<comment type="catalytic activity">
    <reaction evidence="8">
        <text>fluoride(in) = fluoride(out)</text>
        <dbReference type="Rhea" id="RHEA:76159"/>
        <dbReference type="ChEBI" id="CHEBI:17051"/>
    </reaction>
    <physiologicalReaction direction="left-to-right" evidence="8">
        <dbReference type="Rhea" id="RHEA:76160"/>
    </physiologicalReaction>
</comment>
<dbReference type="EMBL" id="CAMXCT020004357">
    <property type="protein sequence ID" value="CAL1162078.1"/>
    <property type="molecule type" value="Genomic_DNA"/>
</dbReference>
<comment type="subcellular location">
    <subcellularLocation>
        <location evidence="2">Cell membrane</location>
        <topology evidence="2">Multi-pass membrane protein</topology>
    </subcellularLocation>
</comment>
<comment type="similarity">
    <text evidence="7">Belongs to the fluoride channel Fluc/FEX (TC 1.A.43) family.</text>
</comment>
<dbReference type="AlphaFoldDB" id="A0A9P1DHG6"/>
<name>A0A9P1DHG6_9DINO</name>
<dbReference type="EMBL" id="CAMXCT030004357">
    <property type="protein sequence ID" value="CAL4796015.1"/>
    <property type="molecule type" value="Genomic_DNA"/>
</dbReference>
<reference evidence="10" key="1">
    <citation type="submission" date="2022-10" db="EMBL/GenBank/DDBJ databases">
        <authorList>
            <person name="Chen Y."/>
            <person name="Dougan E. K."/>
            <person name="Chan C."/>
            <person name="Rhodes N."/>
            <person name="Thang M."/>
        </authorList>
    </citation>
    <scope>NUCLEOTIDE SEQUENCE</scope>
</reference>
<evidence type="ECO:0000256" key="5">
    <source>
        <dbReference type="ARBA" id="ARBA00022989"/>
    </source>
</evidence>
<dbReference type="Pfam" id="PF02537">
    <property type="entry name" value="CRCB"/>
    <property type="match status" value="1"/>
</dbReference>
<dbReference type="GO" id="GO:1903425">
    <property type="term" value="F:fluoride transmembrane transporter activity"/>
    <property type="evidence" value="ECO:0007669"/>
    <property type="project" value="TreeGrafter"/>
</dbReference>
<comment type="caution">
    <text evidence="10">The sequence shown here is derived from an EMBL/GenBank/DDBJ whole genome shotgun (WGS) entry which is preliminary data.</text>
</comment>
<feature type="transmembrane region" description="Helical" evidence="9">
    <location>
        <begin position="92"/>
        <end position="113"/>
    </location>
</feature>
<dbReference type="GO" id="GO:0005886">
    <property type="term" value="C:plasma membrane"/>
    <property type="evidence" value="ECO:0007669"/>
    <property type="project" value="UniProtKB-SubCell"/>
</dbReference>
<comment type="function">
    <text evidence="1">Fluoride channel required for the rapid expulsion of cytoplasmic fluoride.</text>
</comment>
<dbReference type="PANTHER" id="PTHR28259:SF1">
    <property type="entry name" value="FLUORIDE EXPORT PROTEIN 1-RELATED"/>
    <property type="match status" value="1"/>
</dbReference>
<evidence type="ECO:0000256" key="3">
    <source>
        <dbReference type="ARBA" id="ARBA00022475"/>
    </source>
</evidence>
<feature type="transmembrane region" description="Helical" evidence="9">
    <location>
        <begin position="125"/>
        <end position="149"/>
    </location>
</feature>
<dbReference type="PANTHER" id="PTHR28259">
    <property type="entry name" value="FLUORIDE EXPORT PROTEIN 1-RELATED"/>
    <property type="match status" value="1"/>
</dbReference>
<evidence type="ECO:0000256" key="7">
    <source>
        <dbReference type="ARBA" id="ARBA00035120"/>
    </source>
</evidence>
<keyword evidence="5 9" id="KW-1133">Transmembrane helix</keyword>
<evidence type="ECO:0000256" key="1">
    <source>
        <dbReference type="ARBA" id="ARBA00002598"/>
    </source>
</evidence>
<keyword evidence="3" id="KW-1003">Cell membrane</keyword>
<evidence type="ECO:0000313" key="11">
    <source>
        <dbReference type="EMBL" id="CAL4796015.1"/>
    </source>
</evidence>
<evidence type="ECO:0000256" key="9">
    <source>
        <dbReference type="SAM" id="Phobius"/>
    </source>
</evidence>
<evidence type="ECO:0000313" key="12">
    <source>
        <dbReference type="Proteomes" id="UP001152797"/>
    </source>
</evidence>
<sequence>MAAHWPIPGTGIACGRGSPCVWGIRTVRTSHGGRCILPALPASACGVLAASLRSRRATPRRRCRALPEALLACVGGGIGATCRFGISRLGAARGWSVWGTMMTNFLGCGLLAISNIIKLTQQQRILLGTGFCGGFTTFSTFAVEAVQLMRTELGRWKPPNSTATASKLHRVTGFCWP</sequence>
<evidence type="ECO:0000313" key="10">
    <source>
        <dbReference type="EMBL" id="CAI4008703.1"/>
    </source>
</evidence>
<feature type="transmembrane region" description="Helical" evidence="9">
    <location>
        <begin position="65"/>
        <end position="86"/>
    </location>
</feature>
<accession>A0A9P1DHG6</accession>
<dbReference type="InterPro" id="IPR003691">
    <property type="entry name" value="FluC"/>
</dbReference>
<keyword evidence="12" id="KW-1185">Reference proteome</keyword>
<dbReference type="EMBL" id="CAMXCT010004357">
    <property type="protein sequence ID" value="CAI4008703.1"/>
    <property type="molecule type" value="Genomic_DNA"/>
</dbReference>
<proteinExistence type="inferred from homology"/>
<evidence type="ECO:0000256" key="6">
    <source>
        <dbReference type="ARBA" id="ARBA00023136"/>
    </source>
</evidence>
<evidence type="ECO:0000256" key="2">
    <source>
        <dbReference type="ARBA" id="ARBA00004651"/>
    </source>
</evidence>
<protein>
    <submittedName>
        <fullName evidence="11">Fluoride-specific ion channel FluC 2</fullName>
    </submittedName>
</protein>
<evidence type="ECO:0000256" key="8">
    <source>
        <dbReference type="ARBA" id="ARBA00035585"/>
    </source>
</evidence>
<gene>
    <name evidence="10" type="ORF">C1SCF055_LOCUS34117</name>
</gene>
<evidence type="ECO:0000256" key="4">
    <source>
        <dbReference type="ARBA" id="ARBA00022692"/>
    </source>
</evidence>